<reference evidence="2 3" key="1">
    <citation type="submission" date="2018-10" db="EMBL/GenBank/DDBJ databases">
        <title>Draft Genome Sequence of Bacteroides sp. KCTC 15687.</title>
        <authorList>
            <person name="Yu S.Y."/>
            <person name="Kim J.S."/>
            <person name="Oh B.S."/>
            <person name="Park S.H."/>
            <person name="Kang S.W."/>
            <person name="Park J.E."/>
            <person name="Choi S.H."/>
            <person name="Han K.I."/>
            <person name="Lee K.C."/>
            <person name="Eom M.K."/>
            <person name="Suh M.K."/>
            <person name="Lee D.H."/>
            <person name="Yoon H."/>
            <person name="Kim B."/>
            <person name="Yang S.J."/>
            <person name="Lee J.S."/>
            <person name="Lee J.H."/>
        </authorList>
    </citation>
    <scope>NUCLEOTIDE SEQUENCE [LARGE SCALE GENOMIC DNA]</scope>
    <source>
        <strain evidence="2 3">KCTC 15687</strain>
    </source>
</reference>
<organism evidence="2 3">
    <name type="scientific">Bacteroides faecalis</name>
    <dbReference type="NCBI Taxonomy" id="2447885"/>
    <lineage>
        <taxon>Bacteria</taxon>
        <taxon>Pseudomonadati</taxon>
        <taxon>Bacteroidota</taxon>
        <taxon>Bacteroidia</taxon>
        <taxon>Bacteroidales</taxon>
        <taxon>Bacteroidaceae</taxon>
        <taxon>Bacteroides</taxon>
    </lineage>
</organism>
<dbReference type="GO" id="GO:0004252">
    <property type="term" value="F:serine-type endopeptidase activity"/>
    <property type="evidence" value="ECO:0007669"/>
    <property type="project" value="InterPro"/>
</dbReference>
<dbReference type="Gene3D" id="3.40.50.200">
    <property type="entry name" value="Peptidase S8/S53 domain"/>
    <property type="match status" value="1"/>
</dbReference>
<dbReference type="InterPro" id="IPR036852">
    <property type="entry name" value="Peptidase_S8/S53_dom_sf"/>
</dbReference>
<gene>
    <name evidence="2" type="ORF">KGMB02408_05320</name>
</gene>
<dbReference type="AlphaFoldDB" id="A0A401LQ75"/>
<name>A0A401LQ75_9BACE</name>
<accession>A0A401LQ75</accession>
<keyword evidence="3" id="KW-1185">Reference proteome</keyword>
<dbReference type="GO" id="GO:0006508">
    <property type="term" value="P:proteolysis"/>
    <property type="evidence" value="ECO:0007669"/>
    <property type="project" value="InterPro"/>
</dbReference>
<dbReference type="InterPro" id="IPR000209">
    <property type="entry name" value="Peptidase_S8/S53_dom"/>
</dbReference>
<evidence type="ECO:0000313" key="2">
    <source>
        <dbReference type="EMBL" id="GCB33587.1"/>
    </source>
</evidence>
<evidence type="ECO:0000313" key="3">
    <source>
        <dbReference type="Proteomes" id="UP000288079"/>
    </source>
</evidence>
<proteinExistence type="predicted"/>
<dbReference type="OrthoDB" id="1100338at2"/>
<dbReference type="RefSeq" id="WP_125039889.1">
    <property type="nucleotide sequence ID" value="NZ_BHWB01000001.1"/>
</dbReference>
<dbReference type="InterPro" id="IPR034074">
    <property type="entry name" value="Y4bN_pept_dom"/>
</dbReference>
<protein>
    <recommendedName>
        <fullName evidence="1">Peptidase S8/S53 domain-containing protein</fullName>
    </recommendedName>
</protein>
<sequence>MKKYLPIKFYQKREITDDRLTNAGGSKDDPSWVLHGESLEERAGLLSTGIDDIIKTIEIKPDKYDYIPSIIAVELDENAVAKTHRNSIKEIFNQERDKNNVIGFNNENELLIKVDSVNDATKIKRKLNNSIRYAKGISAITNIAAYQPIIENTENSKDRKIIKVSLFNYFDYSLNQAVKSAFHDLCKENNIISKEVFYTNDLIIFRLENVESNEQYLKLEEFPAIEYIIPMPQFKISNQEIKQSIDIELEKPKPDKEYPVVGILDGGIEQTQQLSEWIIGSNNSYPDELLDKSHGTFIGGIVTYGDSLEGKIITGVNGCKIFDAAVFPDTNKENITEDELIENIRENIKSHPEIKIWNMSLGYECMEADSDNFSAFAMVLDDIQQQYNIIICKSAGNCSNFLSNRPTGRITIPAESIASLVVGSVGNDGTPSVFSRKGFGPANIHKPDLVSFGGNMIKVGEKYIMDGVKSFATNGSFVENLGTSFAAPRLATLLAGLDFKIAEEFDPLLLKALAIHSAKYPDTKLSQIDRVQLMGYGIPDTVENILYNSDYEITLIQSDRITKGSFMEILEFPYPESLIDQHGFYYGDVTVTLVTSPVLFAGNGAEYCQSDIDVKFGTFDEIKQLKITQGRRNEYGPDGFENLLMPDNYGRRFINADFDNPFTRERTLLKYGKKYQPVKKWHFNLGELTPANKVKYLTAPKKWGLRLTGLYRDFAETRAVIDGEQLFQDFCLIITIKDPNQEKMVYNEVAHLLESRSFIHNDITLRDSIQTQVRI</sequence>
<dbReference type="Proteomes" id="UP000288079">
    <property type="component" value="Unassembled WGS sequence"/>
</dbReference>
<comment type="caution">
    <text evidence="2">The sequence shown here is derived from an EMBL/GenBank/DDBJ whole genome shotgun (WGS) entry which is preliminary data.</text>
</comment>
<dbReference type="SUPFAM" id="SSF52743">
    <property type="entry name" value="Subtilisin-like"/>
    <property type="match status" value="1"/>
</dbReference>
<dbReference type="EMBL" id="BHWB01000001">
    <property type="protein sequence ID" value="GCB33587.1"/>
    <property type="molecule type" value="Genomic_DNA"/>
</dbReference>
<evidence type="ECO:0000259" key="1">
    <source>
        <dbReference type="Pfam" id="PF00082"/>
    </source>
</evidence>
<feature type="domain" description="Peptidase S8/S53" evidence="1">
    <location>
        <begin position="260"/>
        <end position="528"/>
    </location>
</feature>
<dbReference type="Pfam" id="PF00082">
    <property type="entry name" value="Peptidase_S8"/>
    <property type="match status" value="1"/>
</dbReference>
<dbReference type="CDD" id="cd04847">
    <property type="entry name" value="Peptidases_S8_Subtilisin_like_2"/>
    <property type="match status" value="1"/>
</dbReference>